<dbReference type="EMBL" id="BSDP01000001">
    <property type="protein sequence ID" value="GLI26051.1"/>
    <property type="molecule type" value="Genomic_DNA"/>
</dbReference>
<evidence type="ECO:0000313" key="1">
    <source>
        <dbReference type="EMBL" id="GLI26051.1"/>
    </source>
</evidence>
<accession>A0A9W6CNW2</accession>
<organism evidence="1 2">
    <name type="scientific">Agromyces rhizosphaerae</name>
    <dbReference type="NCBI Taxonomy" id="88374"/>
    <lineage>
        <taxon>Bacteria</taxon>
        <taxon>Bacillati</taxon>
        <taxon>Actinomycetota</taxon>
        <taxon>Actinomycetes</taxon>
        <taxon>Micrococcales</taxon>
        <taxon>Microbacteriaceae</taxon>
        <taxon>Agromyces</taxon>
    </lineage>
</organism>
<comment type="caution">
    <text evidence="1">The sequence shown here is derived from an EMBL/GenBank/DDBJ whole genome shotgun (WGS) entry which is preliminary data.</text>
</comment>
<name>A0A9W6CNW2_9MICO</name>
<sequence>MSSDGFLDDLEAELADPGRAADRELWAEEERLRIARLGLRERIVAMAGTDDDGDGVRLDLRDGSSLVLAVELSGRDWVSGSAATADGGRPSPCLVPLHAVGAVVPSRPQLASSLAAAAPGGVGERIGIGAVLRDLCRRRAPVTVSCDGYRAHGTIDRVGRDHLDLAMHEPGVARRDGEVRQVRVIPFATVMLVRW</sequence>
<gene>
    <name evidence="1" type="ORF">ARHIZOSPH14_02930</name>
</gene>
<protein>
    <submittedName>
        <fullName evidence="1">Uncharacterized protein</fullName>
    </submittedName>
</protein>
<dbReference type="AlphaFoldDB" id="A0A9W6CNW2"/>
<dbReference type="RefSeq" id="WP_281882049.1">
    <property type="nucleotide sequence ID" value="NZ_BSDP01000001.1"/>
</dbReference>
<keyword evidence="2" id="KW-1185">Reference proteome</keyword>
<reference evidence="1" key="1">
    <citation type="submission" date="2022-12" db="EMBL/GenBank/DDBJ databases">
        <title>Reference genome sequencing for broad-spectrum identification of bacterial and archaeal isolates by mass spectrometry.</title>
        <authorList>
            <person name="Sekiguchi Y."/>
            <person name="Tourlousse D.M."/>
        </authorList>
    </citation>
    <scope>NUCLEOTIDE SEQUENCE</scope>
    <source>
        <strain evidence="1">14</strain>
    </source>
</reference>
<evidence type="ECO:0000313" key="2">
    <source>
        <dbReference type="Proteomes" id="UP001144396"/>
    </source>
</evidence>
<proteinExistence type="predicted"/>
<dbReference type="Proteomes" id="UP001144396">
    <property type="component" value="Unassembled WGS sequence"/>
</dbReference>